<protein>
    <submittedName>
        <fullName evidence="3">Nucleotide-binding universal stress UspA family protein</fullName>
    </submittedName>
</protein>
<evidence type="ECO:0000313" key="4">
    <source>
        <dbReference type="Proteomes" id="UP000252124"/>
    </source>
</evidence>
<dbReference type="PANTHER" id="PTHR46268">
    <property type="entry name" value="STRESS RESPONSE PROTEIN NHAX"/>
    <property type="match status" value="1"/>
</dbReference>
<evidence type="ECO:0000259" key="2">
    <source>
        <dbReference type="Pfam" id="PF00582"/>
    </source>
</evidence>
<dbReference type="EMBL" id="QNRM01000003">
    <property type="protein sequence ID" value="RBP20880.1"/>
    <property type="molecule type" value="Genomic_DNA"/>
</dbReference>
<dbReference type="RefSeq" id="WP_046804282.1">
    <property type="nucleotide sequence ID" value="NZ_CADIJU010000010.1"/>
</dbReference>
<dbReference type="Pfam" id="PF00582">
    <property type="entry name" value="Usp"/>
    <property type="match status" value="2"/>
</dbReference>
<dbReference type="PRINTS" id="PR01438">
    <property type="entry name" value="UNVRSLSTRESS"/>
</dbReference>
<dbReference type="InterPro" id="IPR006016">
    <property type="entry name" value="UspA"/>
</dbReference>
<name>A0ABX9GAT0_9BURK</name>
<organism evidence="3 4">
    <name type="scientific">Achromobacter marplatensis</name>
    <dbReference type="NCBI Taxonomy" id="470868"/>
    <lineage>
        <taxon>Bacteria</taxon>
        <taxon>Pseudomonadati</taxon>
        <taxon>Pseudomonadota</taxon>
        <taxon>Betaproteobacteria</taxon>
        <taxon>Burkholderiales</taxon>
        <taxon>Alcaligenaceae</taxon>
        <taxon>Achromobacter</taxon>
    </lineage>
</organism>
<sequence>MEKIIACIDGTARSTAVCDYAVWSSLRLQTPLQFLHVLDRHPERAAVSDYSGAIGFDAQEHLLQELTSLDEQRSKLAQQHGRQILQAARERAMAAGAENIDTLQRHGSLVETLVEFQASTRLVVLGQHVAPAHESPSIWHIDHHAERVVRTIQRPVLAVGGKFVAPRRFLLAFDGSAAGRKMVETVSCSPLLQGLAGRVVIADEDTPNIRDQAQWASKTLEEAGFDIDTAIVAGEPEKVITAQTSESNCDLLVMGAYGHSRIRHMILGSTTATMLRTSSVPVLIIR</sequence>
<dbReference type="CDD" id="cd00293">
    <property type="entry name" value="USP-like"/>
    <property type="match status" value="2"/>
</dbReference>
<reference evidence="3 4" key="1">
    <citation type="submission" date="2018-06" db="EMBL/GenBank/DDBJ databases">
        <title>Genomic Encyclopedia of Type Strains, Phase III (KMG-III): the genomes of soil and plant-associated and newly described type strains.</title>
        <authorList>
            <person name="Whitman W."/>
        </authorList>
    </citation>
    <scope>NUCLEOTIDE SEQUENCE [LARGE SCALE GENOMIC DNA]</scope>
    <source>
        <strain evidence="3 4">CECT 7342</strain>
    </source>
</reference>
<dbReference type="InterPro" id="IPR006015">
    <property type="entry name" value="Universal_stress_UspA"/>
</dbReference>
<dbReference type="GeneID" id="99732378"/>
<comment type="similarity">
    <text evidence="1">Belongs to the universal stress protein A family.</text>
</comment>
<feature type="domain" description="UspA" evidence="2">
    <location>
        <begin position="212"/>
        <end position="286"/>
    </location>
</feature>
<gene>
    <name evidence="3" type="ORF">DFP87_103124</name>
</gene>
<evidence type="ECO:0000256" key="1">
    <source>
        <dbReference type="ARBA" id="ARBA00008791"/>
    </source>
</evidence>
<accession>A0ABX9GAT0</accession>
<evidence type="ECO:0000313" key="3">
    <source>
        <dbReference type="EMBL" id="RBP20880.1"/>
    </source>
</evidence>
<comment type="caution">
    <text evidence="3">The sequence shown here is derived from an EMBL/GenBank/DDBJ whole genome shotgun (WGS) entry which is preliminary data.</text>
</comment>
<dbReference type="Proteomes" id="UP000252124">
    <property type="component" value="Unassembled WGS sequence"/>
</dbReference>
<feature type="domain" description="UspA" evidence="2">
    <location>
        <begin position="2"/>
        <end position="159"/>
    </location>
</feature>
<dbReference type="PANTHER" id="PTHR46268:SF15">
    <property type="entry name" value="UNIVERSAL STRESS PROTEIN HP_0031"/>
    <property type="match status" value="1"/>
</dbReference>
<keyword evidence="4" id="KW-1185">Reference proteome</keyword>
<dbReference type="Gene3D" id="3.40.50.12370">
    <property type="match status" value="1"/>
</dbReference>
<dbReference type="SUPFAM" id="SSF52402">
    <property type="entry name" value="Adenine nucleotide alpha hydrolases-like"/>
    <property type="match status" value="2"/>
</dbReference>
<proteinExistence type="inferred from homology"/>